<comment type="caution">
    <text evidence="10">The sequence shown here is derived from an EMBL/GenBank/DDBJ whole genome shotgun (WGS) entry which is preliminary data.</text>
</comment>
<protein>
    <recommendedName>
        <fullName evidence="9">Glycine amidinotransferase</fullName>
        <ecNumber evidence="9">2.1.4.1</ecNumber>
    </recommendedName>
    <alternativeName>
        <fullName evidence="9">L-arginine:glycine amidinotransferase</fullName>
    </alternativeName>
</protein>
<evidence type="ECO:0000256" key="9">
    <source>
        <dbReference type="RuleBase" id="RU367092"/>
    </source>
</evidence>
<dbReference type="PANTHER" id="PTHR10488">
    <property type="entry name" value="GLYCINE AMIDINOTRANSFERASE, MITOCHONDRIAL"/>
    <property type="match status" value="1"/>
</dbReference>
<comment type="subunit">
    <text evidence="9">Homodimer.</text>
</comment>
<dbReference type="PANTHER" id="PTHR10488:SF1">
    <property type="entry name" value="GLYCINE AMIDINOTRANSFERASE, MITOCHONDRIAL"/>
    <property type="match status" value="1"/>
</dbReference>
<dbReference type="GO" id="GO:0006601">
    <property type="term" value="P:creatine biosynthetic process"/>
    <property type="evidence" value="ECO:0007669"/>
    <property type="project" value="UniProtKB-UniRule"/>
</dbReference>
<comment type="catalytic activity">
    <reaction evidence="9">
        <text>L-arginine + glycine = guanidinoacetate + L-ornithine</text>
        <dbReference type="Rhea" id="RHEA:13201"/>
        <dbReference type="ChEBI" id="CHEBI:32682"/>
        <dbReference type="ChEBI" id="CHEBI:46911"/>
        <dbReference type="ChEBI" id="CHEBI:57305"/>
        <dbReference type="ChEBI" id="CHEBI:57742"/>
        <dbReference type="EC" id="2.1.4.1"/>
    </reaction>
</comment>
<keyword evidence="6" id="KW-0809">Transit peptide</keyword>
<dbReference type="OrthoDB" id="10264242at2759"/>
<evidence type="ECO:0000256" key="5">
    <source>
        <dbReference type="ARBA" id="ARBA00022792"/>
    </source>
</evidence>
<dbReference type="FunFam" id="3.75.10.10:FF:000005">
    <property type="entry name" value="Glycine amidinotransferase, mitochondrial"/>
    <property type="match status" value="1"/>
</dbReference>
<evidence type="ECO:0000256" key="3">
    <source>
        <dbReference type="ARBA" id="ARBA00006943"/>
    </source>
</evidence>
<evidence type="ECO:0000313" key="11">
    <source>
        <dbReference type="Proteomes" id="UP001163046"/>
    </source>
</evidence>
<sequence length="555" mass="63088">MLNVRIVKGGCRGREAVKFGVLRRACSTLLKSKIEARASTQTASYPSNNFLDDLESDKSPSEELKSPVCSYNEWDPLEEVIVGSVEGATVPQFSVEVKANTYEKNWPFFDQFGGRSFPWEHLKKARVEIEEFCNILRHEGVIVRRPEAINFSEVYKTPDFHSSGLYAAMPRDILIVVGDEIIEAPMAWRSRFFEYRAYRSLLKEYFKRGAKWTTAPKPLMSDALYDQDYPIRTVQDRHKLAAEGKFVTTEYEPCFDAADFIRAGRDIFVQRSQVTNNLGIEWMRRHLGERGYRVHKLSFDDPNPMHIDATFNIIGPGLVLSNPDRRCHQIDMFHKAGWTVVKPPTPLIPDTHPLWMSSKWLSMNVLMLDPTRVVVDKNETTTQKMFESLGIKCIPVSIRFANSLGGGSFGDELKAVPVGHLKPLGSHRPPETNLVDDLQEMPSAEEFWTKYVRPSKAVVLRGAAKLGRAFSQWTDQYLKDSFADLEVRLEAKKEKSSKVPIGAKGVGRDTIGNFISNYHKENNNLYVVSELPTPMWPDVRVIPPLTCGLLKDRLV</sequence>
<keyword evidence="11" id="KW-1185">Reference proteome</keyword>
<dbReference type="Gene3D" id="3.75.10.10">
    <property type="entry name" value="L-arginine/glycine Amidinotransferase, Chain A"/>
    <property type="match status" value="1"/>
</dbReference>
<dbReference type="SUPFAM" id="SSF51197">
    <property type="entry name" value="Clavaminate synthase-like"/>
    <property type="match status" value="1"/>
</dbReference>
<evidence type="ECO:0000256" key="4">
    <source>
        <dbReference type="ARBA" id="ARBA00022679"/>
    </source>
</evidence>
<name>A0A9X0A5H4_9CNID</name>
<evidence type="ECO:0000313" key="10">
    <source>
        <dbReference type="EMBL" id="KAJ7393737.1"/>
    </source>
</evidence>
<dbReference type="GO" id="GO:0005758">
    <property type="term" value="C:mitochondrial intermembrane space"/>
    <property type="evidence" value="ECO:0007669"/>
    <property type="project" value="TreeGrafter"/>
</dbReference>
<evidence type="ECO:0000256" key="1">
    <source>
        <dbReference type="ARBA" id="ARBA00004273"/>
    </source>
</evidence>
<keyword evidence="5 9" id="KW-0999">Mitochondrion inner membrane</keyword>
<dbReference type="GO" id="GO:0005743">
    <property type="term" value="C:mitochondrial inner membrane"/>
    <property type="evidence" value="ECO:0007669"/>
    <property type="project" value="UniProtKB-SubCell"/>
</dbReference>
<dbReference type="EMBL" id="MU825397">
    <property type="protein sequence ID" value="KAJ7393737.1"/>
    <property type="molecule type" value="Genomic_DNA"/>
</dbReference>
<keyword evidence="4 9" id="KW-0808">Transferase</keyword>
<organism evidence="10 11">
    <name type="scientific">Desmophyllum pertusum</name>
    <dbReference type="NCBI Taxonomy" id="174260"/>
    <lineage>
        <taxon>Eukaryota</taxon>
        <taxon>Metazoa</taxon>
        <taxon>Cnidaria</taxon>
        <taxon>Anthozoa</taxon>
        <taxon>Hexacorallia</taxon>
        <taxon>Scleractinia</taxon>
        <taxon>Caryophylliina</taxon>
        <taxon>Caryophylliidae</taxon>
        <taxon>Desmophyllum</taxon>
    </lineage>
</organism>
<evidence type="ECO:0000256" key="6">
    <source>
        <dbReference type="ARBA" id="ARBA00022946"/>
    </source>
</evidence>
<dbReference type="AlphaFoldDB" id="A0A9X0A5H4"/>
<dbReference type="EC" id="2.1.4.1" evidence="9"/>
<keyword evidence="8 9" id="KW-0472">Membrane</keyword>
<evidence type="ECO:0000256" key="7">
    <source>
        <dbReference type="ARBA" id="ARBA00023128"/>
    </source>
</evidence>
<accession>A0A9X0A5H4</accession>
<gene>
    <name evidence="10" type="ORF">OS493_003396</name>
</gene>
<comment type="similarity">
    <text evidence="3 9">Belongs to the amidinotransferase family.</text>
</comment>
<dbReference type="Gene3D" id="2.60.120.650">
    <property type="entry name" value="Cupin"/>
    <property type="match status" value="1"/>
</dbReference>
<keyword evidence="7 9" id="KW-0496">Mitochondrion</keyword>
<dbReference type="SUPFAM" id="SSF55909">
    <property type="entry name" value="Pentein"/>
    <property type="match status" value="1"/>
</dbReference>
<dbReference type="CDD" id="cd21136">
    <property type="entry name" value="amidinotransferase_AGAT-like"/>
    <property type="match status" value="1"/>
</dbReference>
<dbReference type="Proteomes" id="UP001163046">
    <property type="component" value="Unassembled WGS sequence"/>
</dbReference>
<comment type="function">
    <text evidence="9">Catalyzes the biosynthesis of guanidinoacetate, the immediate precursor of creatine. Creatine plays a vital role in energy metabolism in muscle tissues. May play a role in embryonic and central nervous system development.</text>
</comment>
<dbReference type="GO" id="GO:0015068">
    <property type="term" value="F:glycine amidinotransferase activity"/>
    <property type="evidence" value="ECO:0007669"/>
    <property type="project" value="UniProtKB-UniRule"/>
</dbReference>
<proteinExistence type="inferred from homology"/>
<evidence type="ECO:0000256" key="2">
    <source>
        <dbReference type="ARBA" id="ARBA00004858"/>
    </source>
</evidence>
<reference evidence="10" key="1">
    <citation type="submission" date="2023-01" db="EMBL/GenBank/DDBJ databases">
        <title>Genome assembly of the deep-sea coral Lophelia pertusa.</title>
        <authorList>
            <person name="Herrera S."/>
            <person name="Cordes E."/>
        </authorList>
    </citation>
    <scope>NUCLEOTIDE SEQUENCE</scope>
    <source>
        <strain evidence="10">USNM1676648</strain>
        <tissue evidence="10">Polyp</tissue>
    </source>
</reference>
<comment type="subcellular location">
    <subcellularLocation>
        <location evidence="1 9">Mitochondrion inner membrane</location>
    </subcellularLocation>
</comment>
<evidence type="ECO:0000256" key="8">
    <source>
        <dbReference type="ARBA" id="ARBA00023136"/>
    </source>
</evidence>
<comment type="pathway">
    <text evidence="2 9">Amine and polyamine biosynthesis; creatine biosynthesis; creatine from L-arginine and glycine: step 1/2.</text>
</comment>
<dbReference type="InterPro" id="IPR033195">
    <property type="entry name" value="AmidinoTrfase"/>
</dbReference>